<dbReference type="STRING" id="861450.HMPREF0080_00782"/>
<evidence type="ECO:0000313" key="3">
    <source>
        <dbReference type="Proteomes" id="UP000005481"/>
    </source>
</evidence>
<dbReference type="InterPro" id="IPR037171">
    <property type="entry name" value="NagB/RpiA_transferase-like"/>
</dbReference>
<comment type="caution">
    <text evidence="2">The sequence shown here is derived from an EMBL/GenBank/DDBJ whole genome shotgun (WGS) entry which is preliminary data.</text>
</comment>
<dbReference type="OrthoDB" id="9777193at2"/>
<dbReference type="AlphaFoldDB" id="G9YGL5"/>
<protein>
    <submittedName>
        <fullName evidence="2">Putative 3-oxoadipate CoA-transferase subunit A</fullName>
    </submittedName>
</protein>
<organism evidence="2 3">
    <name type="scientific">Anaeroglobus geminatus F0357</name>
    <dbReference type="NCBI Taxonomy" id="861450"/>
    <lineage>
        <taxon>Bacteria</taxon>
        <taxon>Bacillati</taxon>
        <taxon>Bacillota</taxon>
        <taxon>Negativicutes</taxon>
        <taxon>Veillonellales</taxon>
        <taxon>Veillonellaceae</taxon>
        <taxon>Anaeroglobus</taxon>
    </lineage>
</organism>
<dbReference type="InterPro" id="IPR004165">
    <property type="entry name" value="CoA_trans_fam_I"/>
</dbReference>
<dbReference type="PANTHER" id="PTHR13707:SF60">
    <property type="entry name" value="ACETATE COA-TRANSFERASE SUBUNIT ALPHA"/>
    <property type="match status" value="1"/>
</dbReference>
<evidence type="ECO:0000256" key="1">
    <source>
        <dbReference type="ARBA" id="ARBA00022679"/>
    </source>
</evidence>
<dbReference type="Pfam" id="PF01144">
    <property type="entry name" value="CoA_trans"/>
    <property type="match status" value="1"/>
</dbReference>
<dbReference type="GO" id="GO:0008410">
    <property type="term" value="F:CoA-transferase activity"/>
    <property type="evidence" value="ECO:0007669"/>
    <property type="project" value="InterPro"/>
</dbReference>
<dbReference type="NCBIfam" id="TIGR02429">
    <property type="entry name" value="pcaI_scoA_fam"/>
    <property type="match status" value="1"/>
</dbReference>
<dbReference type="Proteomes" id="UP000005481">
    <property type="component" value="Unassembled WGS sequence"/>
</dbReference>
<dbReference type="Gene3D" id="3.40.1080.10">
    <property type="entry name" value="Glutaconate Coenzyme A-transferase"/>
    <property type="match status" value="1"/>
</dbReference>
<gene>
    <name evidence="2" type="ORF">HMPREF0080_00782</name>
</gene>
<keyword evidence="3" id="KW-1185">Reference proteome</keyword>
<dbReference type="PANTHER" id="PTHR13707">
    <property type="entry name" value="KETOACID-COENZYME A TRANSFERASE"/>
    <property type="match status" value="1"/>
</dbReference>
<dbReference type="SUPFAM" id="SSF100950">
    <property type="entry name" value="NagB/RpiA/CoA transferase-like"/>
    <property type="match status" value="1"/>
</dbReference>
<evidence type="ECO:0000313" key="2">
    <source>
        <dbReference type="EMBL" id="EHM42237.1"/>
    </source>
</evidence>
<dbReference type="HOGENOM" id="CLU_019942_2_0_9"/>
<dbReference type="SMART" id="SM00882">
    <property type="entry name" value="CoA_trans"/>
    <property type="match status" value="1"/>
</dbReference>
<dbReference type="eggNOG" id="COG1788">
    <property type="taxonomic scope" value="Bacteria"/>
</dbReference>
<keyword evidence="1 2" id="KW-0808">Transferase</keyword>
<reference evidence="2 3" key="1">
    <citation type="submission" date="2011-08" db="EMBL/GenBank/DDBJ databases">
        <authorList>
            <person name="Weinstock G."/>
            <person name="Sodergren E."/>
            <person name="Clifton S."/>
            <person name="Fulton L."/>
            <person name="Fulton B."/>
            <person name="Courtney L."/>
            <person name="Fronick C."/>
            <person name="Harrison M."/>
            <person name="Strong C."/>
            <person name="Farmer C."/>
            <person name="Delahaunty K."/>
            <person name="Markovic C."/>
            <person name="Hall O."/>
            <person name="Minx P."/>
            <person name="Tomlinson C."/>
            <person name="Mitreva M."/>
            <person name="Hou S."/>
            <person name="Chen J."/>
            <person name="Wollam A."/>
            <person name="Pepin K.H."/>
            <person name="Johnson M."/>
            <person name="Bhonagiri V."/>
            <person name="Zhang X."/>
            <person name="Suruliraj S."/>
            <person name="Warren W."/>
            <person name="Chinwalla A."/>
            <person name="Mardis E.R."/>
            <person name="Wilson R.K."/>
        </authorList>
    </citation>
    <scope>NUCLEOTIDE SEQUENCE [LARGE SCALE GENOMIC DNA]</scope>
    <source>
        <strain evidence="2 3">F0357</strain>
    </source>
</reference>
<dbReference type="RefSeq" id="WP_006789769.1">
    <property type="nucleotide sequence ID" value="NZ_JH417574.1"/>
</dbReference>
<dbReference type="PATRIC" id="fig|861450.3.peg.746"/>
<sequence>MLNKTVSKDRALEHIRSGQTIMFGDWHGEFAADELIDAMLARGITDIAAIAVSAGMPDQGLGKLIAAKRVKSLVTTHIGLNPVAKDQMLSGELAVEFVPQGTWAERVRCGGSGIGGFLTPTGLGTEVEKGKEKITVGGKAYLLELPLHGDVALIKATKADKAGNISFRMNSRATNSTLALAADYVIAEVEELVEIGELGPEEIDVPAPIIDMVYVRTGEKRPLCPMWKRLKAKAEKKGGPS</sequence>
<name>G9YGL5_9FIRM</name>
<proteinExistence type="predicted"/>
<dbReference type="EMBL" id="AGCJ01000023">
    <property type="protein sequence ID" value="EHM42237.1"/>
    <property type="molecule type" value="Genomic_DNA"/>
</dbReference>
<accession>G9YGL5</accession>
<dbReference type="InterPro" id="IPR012792">
    <property type="entry name" value="3-oxoacid_CoA-transf_A"/>
</dbReference>